<dbReference type="GO" id="GO:0003735">
    <property type="term" value="F:structural constituent of ribosome"/>
    <property type="evidence" value="ECO:0007669"/>
    <property type="project" value="InterPro"/>
</dbReference>
<dbReference type="PANTHER" id="PTHR12903">
    <property type="entry name" value="MITOCHONDRIAL RIBOSOMAL PROTEIN L24"/>
    <property type="match status" value="1"/>
</dbReference>
<keyword evidence="3 5" id="KW-0687">Ribonucleoprotein</keyword>
<keyword evidence="2 5" id="KW-0689">Ribosomal protein</keyword>
<dbReference type="InterPro" id="IPR005825">
    <property type="entry name" value="Ribosomal_uL24_CS"/>
</dbReference>
<dbReference type="Gene3D" id="2.30.30.30">
    <property type="match status" value="1"/>
</dbReference>
<organism evidence="8 9">
    <name type="scientific">Bianquea renquensis</name>
    <dbReference type="NCBI Taxonomy" id="2763661"/>
    <lineage>
        <taxon>Bacteria</taxon>
        <taxon>Bacillati</taxon>
        <taxon>Bacillota</taxon>
        <taxon>Clostridia</taxon>
        <taxon>Eubacteriales</taxon>
        <taxon>Bianqueaceae</taxon>
        <taxon>Bianquea</taxon>
    </lineage>
</organism>
<dbReference type="NCBIfam" id="TIGR01079">
    <property type="entry name" value="rplX_bact"/>
    <property type="match status" value="1"/>
</dbReference>
<keyword evidence="9" id="KW-1185">Reference proteome</keyword>
<reference evidence="8" key="1">
    <citation type="submission" date="2020-08" db="EMBL/GenBank/DDBJ databases">
        <title>Genome public.</title>
        <authorList>
            <person name="Liu C."/>
            <person name="Sun Q."/>
        </authorList>
    </citation>
    <scope>NUCLEOTIDE SEQUENCE</scope>
    <source>
        <strain evidence="8">NSJ-32</strain>
    </source>
</reference>
<feature type="domain" description="KOW" evidence="7">
    <location>
        <begin position="2"/>
        <end position="29"/>
    </location>
</feature>
<dbReference type="HAMAP" id="MF_01326_B">
    <property type="entry name" value="Ribosomal_uL24_B"/>
    <property type="match status" value="1"/>
</dbReference>
<dbReference type="PROSITE" id="PS01108">
    <property type="entry name" value="RIBOSOMAL_L24"/>
    <property type="match status" value="1"/>
</dbReference>
<keyword evidence="5" id="KW-0699">rRNA-binding</keyword>
<dbReference type="SUPFAM" id="SSF50104">
    <property type="entry name" value="Translation proteins SH3-like domain"/>
    <property type="match status" value="1"/>
</dbReference>
<dbReference type="EMBL" id="JACRSQ010000008">
    <property type="protein sequence ID" value="MBC8543265.1"/>
    <property type="molecule type" value="Genomic_DNA"/>
</dbReference>
<dbReference type="SMART" id="SM00739">
    <property type="entry name" value="KOW"/>
    <property type="match status" value="1"/>
</dbReference>
<name>A0A926DQD0_9FIRM</name>
<dbReference type="InterPro" id="IPR014722">
    <property type="entry name" value="Rib_uL2_dom2"/>
</dbReference>
<comment type="function">
    <text evidence="5">One of two assembly initiator proteins, it binds directly to the 5'-end of the 23S rRNA, where it nucleates assembly of the 50S subunit.</text>
</comment>
<gene>
    <name evidence="5 8" type="primary">rplX</name>
    <name evidence="8" type="ORF">H8730_06885</name>
</gene>
<comment type="subunit">
    <text evidence="5">Part of the 50S ribosomal subunit.</text>
</comment>
<protein>
    <recommendedName>
        <fullName evidence="4 5">Large ribosomal subunit protein uL24</fullName>
    </recommendedName>
</protein>
<evidence type="ECO:0000313" key="8">
    <source>
        <dbReference type="EMBL" id="MBC8543265.1"/>
    </source>
</evidence>
<dbReference type="AlphaFoldDB" id="A0A926DQD0"/>
<dbReference type="GO" id="GO:1990904">
    <property type="term" value="C:ribonucleoprotein complex"/>
    <property type="evidence" value="ECO:0007669"/>
    <property type="project" value="UniProtKB-KW"/>
</dbReference>
<comment type="function">
    <text evidence="5">One of the proteins that surrounds the polypeptide exit tunnel on the outside of the subunit.</text>
</comment>
<dbReference type="InterPro" id="IPR057264">
    <property type="entry name" value="Ribosomal_uL24_C"/>
</dbReference>
<evidence type="ECO:0000256" key="3">
    <source>
        <dbReference type="ARBA" id="ARBA00023274"/>
    </source>
</evidence>
<evidence type="ECO:0000313" key="9">
    <source>
        <dbReference type="Proteomes" id="UP000657006"/>
    </source>
</evidence>
<accession>A0A926DQD0</accession>
<evidence type="ECO:0000259" key="7">
    <source>
        <dbReference type="SMART" id="SM00739"/>
    </source>
</evidence>
<dbReference type="InterPro" id="IPR005824">
    <property type="entry name" value="KOW"/>
</dbReference>
<dbReference type="Pfam" id="PF17136">
    <property type="entry name" value="ribosomal_L24"/>
    <property type="match status" value="1"/>
</dbReference>
<comment type="similarity">
    <text evidence="1 5 6">Belongs to the universal ribosomal protein uL24 family.</text>
</comment>
<comment type="caution">
    <text evidence="8">The sequence shown here is derived from an EMBL/GenBank/DDBJ whole genome shotgun (WGS) entry which is preliminary data.</text>
</comment>
<dbReference type="Pfam" id="PF00467">
    <property type="entry name" value="KOW"/>
    <property type="match status" value="1"/>
</dbReference>
<dbReference type="InterPro" id="IPR008991">
    <property type="entry name" value="Translation_prot_SH3-like_sf"/>
</dbReference>
<evidence type="ECO:0000256" key="6">
    <source>
        <dbReference type="RuleBase" id="RU003477"/>
    </source>
</evidence>
<dbReference type="Proteomes" id="UP000657006">
    <property type="component" value="Unassembled WGS sequence"/>
</dbReference>
<proteinExistence type="inferred from homology"/>
<evidence type="ECO:0000256" key="4">
    <source>
        <dbReference type="ARBA" id="ARBA00035206"/>
    </source>
</evidence>
<evidence type="ECO:0000256" key="5">
    <source>
        <dbReference type="HAMAP-Rule" id="MF_01326"/>
    </source>
</evidence>
<dbReference type="InterPro" id="IPR003256">
    <property type="entry name" value="Ribosomal_uL24"/>
</dbReference>
<sequence>MKIKKGDTVRVIAGKDKGKEGKILVVDRKTDRVIVEGVNMATKHVKPRGGVQQGGIVHQEAPIHVSNVMYLHEGKPTRLGIKSEVKVVDGKEVTVRSRFVKSTGDVID</sequence>
<dbReference type="CDD" id="cd06089">
    <property type="entry name" value="KOW_RPL26"/>
    <property type="match status" value="1"/>
</dbReference>
<dbReference type="InterPro" id="IPR041988">
    <property type="entry name" value="Ribosomal_uL24_KOW"/>
</dbReference>
<keyword evidence="5" id="KW-0694">RNA-binding</keyword>
<dbReference type="GO" id="GO:0005840">
    <property type="term" value="C:ribosome"/>
    <property type="evidence" value="ECO:0007669"/>
    <property type="project" value="UniProtKB-KW"/>
</dbReference>
<dbReference type="GO" id="GO:0006412">
    <property type="term" value="P:translation"/>
    <property type="evidence" value="ECO:0007669"/>
    <property type="project" value="UniProtKB-UniRule"/>
</dbReference>
<evidence type="ECO:0000256" key="1">
    <source>
        <dbReference type="ARBA" id="ARBA00010618"/>
    </source>
</evidence>
<evidence type="ECO:0000256" key="2">
    <source>
        <dbReference type="ARBA" id="ARBA00022980"/>
    </source>
</evidence>
<dbReference type="GO" id="GO:0019843">
    <property type="term" value="F:rRNA binding"/>
    <property type="evidence" value="ECO:0007669"/>
    <property type="project" value="UniProtKB-UniRule"/>
</dbReference>